<feature type="chain" id="PRO_5012856790" evidence="1">
    <location>
        <begin position="25"/>
        <end position="210"/>
    </location>
</feature>
<accession>A0A2A5JPP1</accession>
<reference evidence="3" key="1">
    <citation type="journal article" date="2019" name="Genome Announc.">
        <title>Draft Genome Sequence of Pseudoalteromonas piscicida Strain 36Y ROTHPW, an Hypersaline Seawater Isolate from the South Coast of Sonora, Mexico.</title>
        <authorList>
            <person name="Sanchez-Diaz R."/>
            <person name="Molina-Garza Z.J."/>
            <person name="Cruz-Suarez L.E."/>
            <person name="Selvin J."/>
            <person name="Kiran G.S."/>
            <person name="Ibarra-Gamez J.C."/>
            <person name="Gomez-Gil B."/>
            <person name="Galaviz-Silva L."/>
        </authorList>
    </citation>
    <scope>NUCLEOTIDE SEQUENCE [LARGE SCALE GENOMIC DNA]</scope>
    <source>
        <strain evidence="3">36Y_RITHPW</strain>
    </source>
</reference>
<sequence>MRPFVLPLLSLGFLLFIASSKAQATQLKILDGNGEPLQHAVVELIDQPLASSPQGIAVMDQINKQFVPFILTIQKGQLVSFPNSDDIRHHVYSFSAVKPFELKLYAGTPNQPLKFDNAGVVVLGCNIHDSMVGYIYVADDNPVLVTDASGVVSLPDASRTVTVWHPYQSNDIDSRQSAQIVNTNAQVTVTIETTYPAPRNTFGERFGQHE</sequence>
<dbReference type="OrthoDB" id="9772097at2"/>
<dbReference type="InterPro" id="IPR034242">
    <property type="entry name" value="MauL"/>
</dbReference>
<evidence type="ECO:0000313" key="3">
    <source>
        <dbReference type="Proteomes" id="UP000228621"/>
    </source>
</evidence>
<dbReference type="Gene3D" id="2.60.40.420">
    <property type="entry name" value="Cupredoxins - blue copper proteins"/>
    <property type="match status" value="1"/>
</dbReference>
<evidence type="ECO:0000256" key="1">
    <source>
        <dbReference type="SAM" id="SignalP"/>
    </source>
</evidence>
<dbReference type="InterPro" id="IPR008972">
    <property type="entry name" value="Cupredoxin"/>
</dbReference>
<comment type="caution">
    <text evidence="2">The sequence shown here is derived from an EMBL/GenBank/DDBJ whole genome shotgun (WGS) entry which is preliminary data.</text>
</comment>
<keyword evidence="3" id="KW-1185">Reference proteome</keyword>
<dbReference type="Proteomes" id="UP000228621">
    <property type="component" value="Unassembled WGS sequence"/>
</dbReference>
<proteinExistence type="predicted"/>
<dbReference type="RefSeq" id="WP_099642339.1">
    <property type="nucleotide sequence ID" value="NZ_NKHF01000055.1"/>
</dbReference>
<keyword evidence="1" id="KW-0732">Signal</keyword>
<dbReference type="CDD" id="cd04221">
    <property type="entry name" value="MauL"/>
    <property type="match status" value="1"/>
</dbReference>
<dbReference type="EMBL" id="NKHF01000055">
    <property type="protein sequence ID" value="PCK31396.1"/>
    <property type="molecule type" value="Genomic_DNA"/>
</dbReference>
<dbReference type="SUPFAM" id="SSF49503">
    <property type="entry name" value="Cupredoxins"/>
    <property type="match status" value="1"/>
</dbReference>
<evidence type="ECO:0000313" key="2">
    <source>
        <dbReference type="EMBL" id="PCK31396.1"/>
    </source>
</evidence>
<dbReference type="AlphaFoldDB" id="A0A2A5JPP1"/>
<gene>
    <name evidence="2" type="ORF">CEX98_12160</name>
</gene>
<organism evidence="2 3">
    <name type="scientific">Pseudoalteromonas piscicida</name>
    <dbReference type="NCBI Taxonomy" id="43662"/>
    <lineage>
        <taxon>Bacteria</taxon>
        <taxon>Pseudomonadati</taxon>
        <taxon>Pseudomonadota</taxon>
        <taxon>Gammaproteobacteria</taxon>
        <taxon>Alteromonadales</taxon>
        <taxon>Pseudoalteromonadaceae</taxon>
        <taxon>Pseudoalteromonas</taxon>
    </lineage>
</organism>
<protein>
    <submittedName>
        <fullName evidence="2">Methylamine utilization protein</fullName>
    </submittedName>
</protein>
<name>A0A2A5JPP1_PSEO7</name>
<feature type="signal peptide" evidence="1">
    <location>
        <begin position="1"/>
        <end position="24"/>
    </location>
</feature>